<sequence>MRWCDSDDEDWEDCKNSWGLLCAICICAPCIAVADWRQARQARQQKANLLEAQLESQRQGLAQQLAPGEQTRRERSAARKQLERAVAAPQATATSAQQSPRHAAAEAPEPGPAPPAPPASLVGVASACRALRRACKVDVPDPVQLTNGGGRQEPNQQGCRLLGTLAALDAVGCDALGRALREARALAPLRQTCRAARSLTDVCWRRLLDHPAQLGADGLAALFSTLRAQSSLGPLRLACRATRAFVDANTHCLDLRLHGTQPLRPGGWAALLARCGGAAEVRVRADPSGYCRQRKAAVREPGCMLGVAFGEFPTPATARVRTLEVDIHRGRYVESGGWTTAGAAAGGGGDGDVNGGGGGGRVWWNPATALYESASSGEADPGLNTRRRRPLPRPAAAAVAAAAAGAGGRPTVSSSKASHVQYTSLLAFPHLVHVALCGEWACPPEEPAARAVGAVLGSLPHLRSLRLGRFSAAMLQQLAAGAAGIDIDSSGGERGSGGCEGGGGGAGGGGGGGGGEGGSGRPSCGAMGAAARPVACLHLRELTLGEAEEDESAAAAEAAKREANPMDAALTAAAAAALAALGRLERLRLYGVAPGGAAMREVLMHGLSPNLERLEFCRSASSTSRSGRSDSGSGSGNVQWGRSGAAVNGAGGVAGCWLALLALPPPPPQQLAAASAAASSAAATTAGGASSLLRRCDCELDCPLADAGAAAGSITYAGLNVRQIRAVRVMVEAGAPPPPLTQPAIQPYGALRQLAGSAHHCRVDCVELRLMPPPSAAAAAGELAAAAAAAAAHAAATTEAIGQVAALLAAPRALHISAPLVASPGQILEPLLALDRGVAEAVRELVMTHAPALSPALVPQLMAALPGLEALVVGRGCRQLWHNSHCYELVAGLAVAAAATEATEAAAKVEAAAGGGAGSGGGHVGGTGSVPGMAATGAAVEGRRGVVRVVVTAPQVSAARVAELNERLVDMGVPVRLATRV</sequence>
<feature type="compositionally biased region" description="Basic and acidic residues" evidence="1">
    <location>
        <begin position="70"/>
        <end position="83"/>
    </location>
</feature>
<feature type="compositionally biased region" description="Low complexity" evidence="1">
    <location>
        <begin position="87"/>
        <end position="108"/>
    </location>
</feature>
<gene>
    <name evidence="2" type="ORF">CHLRE_04g221950v5</name>
</gene>
<feature type="compositionally biased region" description="Pro residues" evidence="1">
    <location>
        <begin position="109"/>
        <end position="118"/>
    </location>
</feature>
<dbReference type="KEGG" id="cre:CHLRE_04g221950v5"/>
<reference evidence="2 3" key="1">
    <citation type="journal article" date="2007" name="Science">
        <title>The Chlamydomonas genome reveals the evolution of key animal and plant functions.</title>
        <authorList>
            <person name="Merchant S.S."/>
            <person name="Prochnik S.E."/>
            <person name="Vallon O."/>
            <person name="Harris E.H."/>
            <person name="Karpowicz S.J."/>
            <person name="Witman G.B."/>
            <person name="Terry A."/>
            <person name="Salamov A."/>
            <person name="Fritz-Laylin L.K."/>
            <person name="Marechal-Drouard L."/>
            <person name="Marshall W.F."/>
            <person name="Qu L.H."/>
            <person name="Nelson D.R."/>
            <person name="Sanderfoot A.A."/>
            <person name="Spalding M.H."/>
            <person name="Kapitonov V.V."/>
            <person name="Ren Q."/>
            <person name="Ferris P."/>
            <person name="Lindquist E."/>
            <person name="Shapiro H."/>
            <person name="Lucas S.M."/>
            <person name="Grimwood J."/>
            <person name="Schmutz J."/>
            <person name="Cardol P."/>
            <person name="Cerutti H."/>
            <person name="Chanfreau G."/>
            <person name="Chen C.L."/>
            <person name="Cognat V."/>
            <person name="Croft M.T."/>
            <person name="Dent R."/>
            <person name="Dutcher S."/>
            <person name="Fernandez E."/>
            <person name="Fukuzawa H."/>
            <person name="Gonzalez-Ballester D."/>
            <person name="Gonzalez-Halphen D."/>
            <person name="Hallmann A."/>
            <person name="Hanikenne M."/>
            <person name="Hippler M."/>
            <person name="Inwood W."/>
            <person name="Jabbari K."/>
            <person name="Kalanon M."/>
            <person name="Kuras R."/>
            <person name="Lefebvre P.A."/>
            <person name="Lemaire S.D."/>
            <person name="Lobanov A.V."/>
            <person name="Lohr M."/>
            <person name="Manuell A."/>
            <person name="Meier I."/>
            <person name="Mets L."/>
            <person name="Mittag M."/>
            <person name="Mittelmeier T."/>
            <person name="Moroney J.V."/>
            <person name="Moseley J."/>
            <person name="Napoli C."/>
            <person name="Nedelcu A.M."/>
            <person name="Niyogi K."/>
            <person name="Novoselov S.V."/>
            <person name="Paulsen I.T."/>
            <person name="Pazour G."/>
            <person name="Purton S."/>
            <person name="Ral J.P."/>
            <person name="Riano-Pachon D.M."/>
            <person name="Riekhof W."/>
            <person name="Rymarquis L."/>
            <person name="Schroda M."/>
            <person name="Stern D."/>
            <person name="Umen J."/>
            <person name="Willows R."/>
            <person name="Wilson N."/>
            <person name="Zimmer S.L."/>
            <person name="Allmer J."/>
            <person name="Balk J."/>
            <person name="Bisova K."/>
            <person name="Chen C.J."/>
            <person name="Elias M."/>
            <person name="Gendler K."/>
            <person name="Hauser C."/>
            <person name="Lamb M.R."/>
            <person name="Ledford H."/>
            <person name="Long J.C."/>
            <person name="Minagawa J."/>
            <person name="Page M.D."/>
            <person name="Pan J."/>
            <person name="Pootakham W."/>
            <person name="Roje S."/>
            <person name="Rose A."/>
            <person name="Stahlberg E."/>
            <person name="Terauchi A.M."/>
            <person name="Yang P."/>
            <person name="Ball S."/>
            <person name="Bowler C."/>
            <person name="Dieckmann C.L."/>
            <person name="Gladyshev V.N."/>
            <person name="Green P."/>
            <person name="Jorgensen R."/>
            <person name="Mayfield S."/>
            <person name="Mueller-Roeber B."/>
            <person name="Rajamani S."/>
            <person name="Sayre R.T."/>
            <person name="Brokstein P."/>
            <person name="Dubchak I."/>
            <person name="Goodstein D."/>
            <person name="Hornick L."/>
            <person name="Huang Y.W."/>
            <person name="Jhaveri J."/>
            <person name="Luo Y."/>
            <person name="Martinez D."/>
            <person name="Ngau W.C."/>
            <person name="Otillar B."/>
            <person name="Poliakov A."/>
            <person name="Porter A."/>
            <person name="Szajkowski L."/>
            <person name="Werner G."/>
            <person name="Zhou K."/>
            <person name="Grigoriev I.V."/>
            <person name="Rokhsar D.S."/>
            <person name="Grossman A.R."/>
        </authorList>
    </citation>
    <scope>NUCLEOTIDE SEQUENCE [LARGE SCALE GENOMIC DNA]</scope>
    <source>
        <strain evidence="3">CC-503</strain>
    </source>
</reference>
<evidence type="ECO:0000313" key="3">
    <source>
        <dbReference type="Proteomes" id="UP000006906"/>
    </source>
</evidence>
<keyword evidence="3" id="KW-1185">Reference proteome</keyword>
<feature type="region of interest" description="Disordered" evidence="1">
    <location>
        <begin position="60"/>
        <end position="118"/>
    </location>
</feature>
<dbReference type="GeneID" id="66053247"/>
<dbReference type="ExpressionAtlas" id="A0A2K3DUB5">
    <property type="expression patterns" value="baseline"/>
</dbReference>
<dbReference type="PANTHER" id="PTHR36751:SF1">
    <property type="entry name" value="F3E22.8 PROTEIN"/>
    <property type="match status" value="1"/>
</dbReference>
<dbReference type="Proteomes" id="UP000006906">
    <property type="component" value="Chromosome 4"/>
</dbReference>
<name>A0A2K3DUB5_CHLRE</name>
<protein>
    <submittedName>
        <fullName evidence="2">Uncharacterized protein</fullName>
    </submittedName>
</protein>
<dbReference type="OrthoDB" id="548570at2759"/>
<dbReference type="RefSeq" id="XP_042925267.1">
    <property type="nucleotide sequence ID" value="XM_043061915.1"/>
</dbReference>
<evidence type="ECO:0000256" key="1">
    <source>
        <dbReference type="SAM" id="MobiDB-lite"/>
    </source>
</evidence>
<organism evidence="2 3">
    <name type="scientific">Chlamydomonas reinhardtii</name>
    <name type="common">Chlamydomonas smithii</name>
    <dbReference type="NCBI Taxonomy" id="3055"/>
    <lineage>
        <taxon>Eukaryota</taxon>
        <taxon>Viridiplantae</taxon>
        <taxon>Chlorophyta</taxon>
        <taxon>core chlorophytes</taxon>
        <taxon>Chlorophyceae</taxon>
        <taxon>CS clade</taxon>
        <taxon>Chlamydomonadales</taxon>
        <taxon>Chlamydomonadaceae</taxon>
        <taxon>Chlamydomonas</taxon>
    </lineage>
</organism>
<dbReference type="AlphaFoldDB" id="A0A2K3DUB5"/>
<feature type="region of interest" description="Disordered" evidence="1">
    <location>
        <begin position="491"/>
        <end position="524"/>
    </location>
</feature>
<dbReference type="PANTHER" id="PTHR36751">
    <property type="entry name" value="F3E22.8 PROTEIN"/>
    <property type="match status" value="1"/>
</dbReference>
<feature type="compositionally biased region" description="Gly residues" evidence="1">
    <location>
        <begin position="492"/>
        <end position="520"/>
    </location>
</feature>
<dbReference type="InParanoid" id="A0A2K3DUB5"/>
<accession>A0A2K3DUB5</accession>
<evidence type="ECO:0000313" key="2">
    <source>
        <dbReference type="EMBL" id="PNW84124.1"/>
    </source>
</evidence>
<dbReference type="EMBL" id="CM008965">
    <property type="protein sequence ID" value="PNW84124.1"/>
    <property type="molecule type" value="Genomic_DNA"/>
</dbReference>
<dbReference type="Gramene" id="PNW84124">
    <property type="protein sequence ID" value="PNW84124"/>
    <property type="gene ID" value="CHLRE_04g221950v5"/>
</dbReference>
<proteinExistence type="predicted"/>